<name>A0ABW8SPV1_9CLOT</name>
<accession>A0ABW8SPV1</accession>
<evidence type="ECO:0000313" key="2">
    <source>
        <dbReference type="EMBL" id="MFL0198085.1"/>
    </source>
</evidence>
<protein>
    <submittedName>
        <fullName evidence="2">Uncharacterized protein</fullName>
    </submittedName>
</protein>
<evidence type="ECO:0000313" key="3">
    <source>
        <dbReference type="Proteomes" id="UP001623660"/>
    </source>
</evidence>
<dbReference type="RefSeq" id="WP_406794193.1">
    <property type="nucleotide sequence ID" value="NZ_JBJHZX010000046.1"/>
</dbReference>
<evidence type="ECO:0000256" key="1">
    <source>
        <dbReference type="SAM" id="Coils"/>
    </source>
</evidence>
<keyword evidence="3" id="KW-1185">Reference proteome</keyword>
<reference evidence="2 3" key="1">
    <citation type="submission" date="2024-11" db="EMBL/GenBank/DDBJ databases">
        <authorList>
            <person name="Heng Y.C."/>
            <person name="Lim A.C.H."/>
            <person name="Lee J.K.Y."/>
            <person name="Kittelmann S."/>
        </authorList>
    </citation>
    <scope>NUCLEOTIDE SEQUENCE [LARGE SCALE GENOMIC DNA]</scope>
    <source>
        <strain evidence="2 3">WILCCON 0269</strain>
    </source>
</reference>
<gene>
    <name evidence="2" type="ORF">ACJDU8_21325</name>
</gene>
<comment type="caution">
    <text evidence="2">The sequence shown here is derived from an EMBL/GenBank/DDBJ whole genome shotgun (WGS) entry which is preliminary data.</text>
</comment>
<organism evidence="2 3">
    <name type="scientific">Candidatus Clostridium eludens</name>
    <dbReference type="NCBI Taxonomy" id="3381663"/>
    <lineage>
        <taxon>Bacteria</taxon>
        <taxon>Bacillati</taxon>
        <taxon>Bacillota</taxon>
        <taxon>Clostridia</taxon>
        <taxon>Eubacteriales</taxon>
        <taxon>Clostridiaceae</taxon>
        <taxon>Clostridium</taxon>
    </lineage>
</organism>
<proteinExistence type="predicted"/>
<dbReference type="EMBL" id="JBJHZX010000046">
    <property type="protein sequence ID" value="MFL0198085.1"/>
    <property type="molecule type" value="Genomic_DNA"/>
</dbReference>
<feature type="coiled-coil region" evidence="1">
    <location>
        <begin position="4"/>
        <end position="38"/>
    </location>
</feature>
<keyword evidence="1" id="KW-0175">Coiled coil</keyword>
<sequence>MSDTNKILKQILNNQEQMQRLQEKMQEDINLIKIHQKEHDQILSSLKPGTEFHKSNADNLTHKNYFYSIVP</sequence>
<dbReference type="Proteomes" id="UP001623660">
    <property type="component" value="Unassembled WGS sequence"/>
</dbReference>